<evidence type="ECO:0000313" key="2">
    <source>
        <dbReference type="Proteomes" id="UP000265663"/>
    </source>
</evidence>
<protein>
    <submittedName>
        <fullName evidence="1">PA domain-containing</fullName>
    </submittedName>
</protein>
<dbReference type="Proteomes" id="UP000265663">
    <property type="component" value="Unassembled WGS sequence"/>
</dbReference>
<evidence type="ECO:0000313" key="1">
    <source>
        <dbReference type="EMBL" id="RMZ69992.1"/>
    </source>
</evidence>
<dbReference type="OrthoDB" id="3763505at2759"/>
<accession>A0A3M7M682</accession>
<reference evidence="1 2" key="1">
    <citation type="journal article" date="2014" name="PLoS ONE">
        <title>De novo Genome Assembly of the Fungal Plant Pathogen Pyrenophora semeniperda.</title>
        <authorList>
            <person name="Soliai M.M."/>
            <person name="Meyer S.E."/>
            <person name="Udall J.A."/>
            <person name="Elzinga D.E."/>
            <person name="Hermansen R.A."/>
            <person name="Bodily P.M."/>
            <person name="Hart A.A."/>
            <person name="Coleman C.E."/>
        </authorList>
    </citation>
    <scope>NUCLEOTIDE SEQUENCE [LARGE SCALE GENOMIC DNA]</scope>
    <source>
        <strain evidence="1 2">CCB06</strain>
        <tissue evidence="1">Mycelium</tissue>
    </source>
</reference>
<gene>
    <name evidence="1" type="ORF">GMOD_00000017</name>
</gene>
<sequence>MVSQVSSGVQVRAEALLPLPITIASGHGWELCHCTDLSHHLPSAPQRHTSYSFLSVDIQKESVLSFVQRKEQKTYNSGDSPVVTHLTTNPPVHRLSTAERTGSAIVDVLWSYVIWGGKIKINKYMLF</sequence>
<dbReference type="AlphaFoldDB" id="A0A3M7M682"/>
<keyword evidence="2" id="KW-1185">Reference proteome</keyword>
<dbReference type="EMBL" id="KE747824">
    <property type="protein sequence ID" value="RMZ69992.1"/>
    <property type="molecule type" value="Genomic_DNA"/>
</dbReference>
<proteinExistence type="predicted"/>
<name>A0A3M7M682_9PLEO</name>
<organism evidence="1 2">
    <name type="scientific">Pyrenophora seminiperda CCB06</name>
    <dbReference type="NCBI Taxonomy" id="1302712"/>
    <lineage>
        <taxon>Eukaryota</taxon>
        <taxon>Fungi</taxon>
        <taxon>Dikarya</taxon>
        <taxon>Ascomycota</taxon>
        <taxon>Pezizomycotina</taxon>
        <taxon>Dothideomycetes</taxon>
        <taxon>Pleosporomycetidae</taxon>
        <taxon>Pleosporales</taxon>
        <taxon>Pleosporineae</taxon>
        <taxon>Pleosporaceae</taxon>
        <taxon>Pyrenophora</taxon>
    </lineage>
</organism>